<evidence type="ECO:0000313" key="1">
    <source>
        <dbReference type="EMBL" id="KAK9825532.1"/>
    </source>
</evidence>
<name>A0AAW1QVK8_9CHLO</name>
<proteinExistence type="predicted"/>
<dbReference type="Proteomes" id="UP001438707">
    <property type="component" value="Unassembled WGS sequence"/>
</dbReference>
<evidence type="ECO:0000313" key="2">
    <source>
        <dbReference type="Proteomes" id="UP001438707"/>
    </source>
</evidence>
<sequence length="247" mass="27635">MPFLKLWSSGDREYQKLLVEEPPESPGGASDCSCNSTWTVQSQQAGSNRSTSTCAPSKFADSQPRSVPAGLSLIDPVRFGAASQPSEALLRLAVTFAEKQRVHASGKLEHERLEKLLSWHDWRLLLWSEENLIKLAAGEHLGPESLDKAASNTELRNLMEQRQHAWICAHRIVKQWQRFRLDGARLEIAFTKLWPEWEPLNHQELLGEPCPECPNLKAYVKAFAMTQLQGTSACGNNYPAFLKAGSV</sequence>
<dbReference type="AlphaFoldDB" id="A0AAW1QVK8"/>
<gene>
    <name evidence="1" type="ORF">WJX74_004670</name>
</gene>
<reference evidence="1 2" key="1">
    <citation type="journal article" date="2024" name="Nat. Commun.">
        <title>Phylogenomics reveals the evolutionary origins of lichenization in chlorophyte algae.</title>
        <authorList>
            <person name="Puginier C."/>
            <person name="Libourel C."/>
            <person name="Otte J."/>
            <person name="Skaloud P."/>
            <person name="Haon M."/>
            <person name="Grisel S."/>
            <person name="Petersen M."/>
            <person name="Berrin J.G."/>
            <person name="Delaux P.M."/>
            <person name="Dal Grande F."/>
            <person name="Keller J."/>
        </authorList>
    </citation>
    <scope>NUCLEOTIDE SEQUENCE [LARGE SCALE GENOMIC DNA]</scope>
    <source>
        <strain evidence="1 2">SAG 2145</strain>
    </source>
</reference>
<dbReference type="EMBL" id="JALJOS010000024">
    <property type="protein sequence ID" value="KAK9825532.1"/>
    <property type="molecule type" value="Genomic_DNA"/>
</dbReference>
<keyword evidence="2" id="KW-1185">Reference proteome</keyword>
<protein>
    <submittedName>
        <fullName evidence="1">Uncharacterized protein</fullName>
    </submittedName>
</protein>
<accession>A0AAW1QVK8</accession>
<comment type="caution">
    <text evidence="1">The sequence shown here is derived from an EMBL/GenBank/DDBJ whole genome shotgun (WGS) entry which is preliminary data.</text>
</comment>
<organism evidence="1 2">
    <name type="scientific">Apatococcus lobatus</name>
    <dbReference type="NCBI Taxonomy" id="904363"/>
    <lineage>
        <taxon>Eukaryota</taxon>
        <taxon>Viridiplantae</taxon>
        <taxon>Chlorophyta</taxon>
        <taxon>core chlorophytes</taxon>
        <taxon>Trebouxiophyceae</taxon>
        <taxon>Chlorellales</taxon>
        <taxon>Chlorellaceae</taxon>
        <taxon>Apatococcus</taxon>
    </lineage>
</organism>